<feature type="region of interest" description="Disordered" evidence="2">
    <location>
        <begin position="103"/>
        <end position="127"/>
    </location>
</feature>
<evidence type="ECO:0000256" key="2">
    <source>
        <dbReference type="SAM" id="MobiDB-lite"/>
    </source>
</evidence>
<organism evidence="4">
    <name type="scientific">uncultured Rubrobacteraceae bacterium</name>
    <dbReference type="NCBI Taxonomy" id="349277"/>
    <lineage>
        <taxon>Bacteria</taxon>
        <taxon>Bacillati</taxon>
        <taxon>Actinomycetota</taxon>
        <taxon>Rubrobacteria</taxon>
        <taxon>Rubrobacterales</taxon>
        <taxon>Rubrobacteraceae</taxon>
        <taxon>environmental samples</taxon>
    </lineage>
</organism>
<dbReference type="EMBL" id="CADCVE010000090">
    <property type="protein sequence ID" value="CAA9462380.1"/>
    <property type="molecule type" value="Genomic_DNA"/>
</dbReference>
<reference evidence="4" key="1">
    <citation type="submission" date="2020-02" db="EMBL/GenBank/DDBJ databases">
        <authorList>
            <person name="Meier V. D."/>
        </authorList>
    </citation>
    <scope>NUCLEOTIDE SEQUENCE</scope>
    <source>
        <strain evidence="4">AVDCRST_MAG28</strain>
    </source>
</reference>
<accession>A0A6J4R2K0</accession>
<name>A0A6J4R2K0_9ACTN</name>
<feature type="transmembrane region" description="Helical" evidence="3">
    <location>
        <begin position="47"/>
        <end position="65"/>
    </location>
</feature>
<dbReference type="NCBIfam" id="NF009314">
    <property type="entry name" value="PRK12674.1-2"/>
    <property type="match status" value="1"/>
</dbReference>
<sequence>MAQITPSVAAAIPWVADALMLIGVLVMTIGVYGVVRMPSTYTRLHAASKAVVLGAMPLLLASALTGGKETVLRVVLIGVFLLLTTPVSSHMIGRAAYMRGEKMQGSNVVDESGSGLTGSEAGSEKDL</sequence>
<dbReference type="Pfam" id="PF03334">
    <property type="entry name" value="PhaG_MnhG_YufB"/>
    <property type="match status" value="1"/>
</dbReference>
<feature type="transmembrane region" description="Helical" evidence="3">
    <location>
        <begin position="71"/>
        <end position="93"/>
    </location>
</feature>
<feature type="transmembrane region" description="Helical" evidence="3">
    <location>
        <begin position="12"/>
        <end position="35"/>
    </location>
</feature>
<evidence type="ECO:0000256" key="3">
    <source>
        <dbReference type="SAM" id="Phobius"/>
    </source>
</evidence>
<evidence type="ECO:0000313" key="4">
    <source>
        <dbReference type="EMBL" id="CAA9462380.1"/>
    </source>
</evidence>
<keyword evidence="3" id="KW-1133">Transmembrane helix</keyword>
<comment type="similarity">
    <text evidence="1">Belongs to the CPA3 antiporters (TC 2.A.63) subunit G family.</text>
</comment>
<proteinExistence type="inferred from homology"/>
<dbReference type="PANTHER" id="PTHR34703:SF1">
    <property type="entry name" value="ANTIPORTER SUBUNIT MNHG2-RELATED"/>
    <property type="match status" value="1"/>
</dbReference>
<dbReference type="InterPro" id="IPR005133">
    <property type="entry name" value="PhaG_MnhG_YufB"/>
</dbReference>
<dbReference type="GO" id="GO:0015385">
    <property type="term" value="F:sodium:proton antiporter activity"/>
    <property type="evidence" value="ECO:0007669"/>
    <property type="project" value="TreeGrafter"/>
</dbReference>
<keyword evidence="3" id="KW-0812">Transmembrane</keyword>
<dbReference type="AlphaFoldDB" id="A0A6J4R2K0"/>
<gene>
    <name evidence="4" type="ORF">AVDCRST_MAG28-3522</name>
</gene>
<dbReference type="PANTHER" id="PTHR34703">
    <property type="entry name" value="ANTIPORTER SUBUNIT MNHG2-RELATED"/>
    <property type="match status" value="1"/>
</dbReference>
<dbReference type="NCBIfam" id="TIGR01300">
    <property type="entry name" value="CPA3_mnhG_phaG"/>
    <property type="match status" value="1"/>
</dbReference>
<keyword evidence="3" id="KW-0472">Membrane</keyword>
<evidence type="ECO:0000256" key="1">
    <source>
        <dbReference type="ARBA" id="ARBA00008404"/>
    </source>
</evidence>
<protein>
    <submittedName>
        <fullName evidence="4">Na(+) H(+) antiporter subunit G</fullName>
    </submittedName>
</protein>